<sequence>MRIFKGSDKLIYSQAVGTAVILVAALIANNTQYLGDITGPGLMWSLAGVLASIMLANWLMDNRVHGLMFDDEAIEIRYRRRRITLSRQQITRIESVGSIQAPAWFVYTDEQRYLVQTEKFPRWIRLQILDQMQKFRRDLR</sequence>
<dbReference type="RefSeq" id="WP_050660702.1">
    <property type="nucleotide sequence ID" value="NZ_JBLXAC010000007.1"/>
</dbReference>
<feature type="transmembrane region" description="Helical" evidence="1">
    <location>
        <begin position="12"/>
        <end position="29"/>
    </location>
</feature>
<evidence type="ECO:0000256" key="1">
    <source>
        <dbReference type="SAM" id="Phobius"/>
    </source>
</evidence>
<organism evidence="2 3">
    <name type="scientific">Gallaecimonas pentaromativorans</name>
    <dbReference type="NCBI Taxonomy" id="584787"/>
    <lineage>
        <taxon>Bacteria</taxon>
        <taxon>Pseudomonadati</taxon>
        <taxon>Pseudomonadota</taxon>
        <taxon>Gammaproteobacteria</taxon>
        <taxon>Enterobacterales</taxon>
        <taxon>Gallaecimonadaceae</taxon>
        <taxon>Gallaecimonas</taxon>
    </lineage>
</organism>
<keyword evidence="1" id="KW-0472">Membrane</keyword>
<keyword evidence="3" id="KW-1185">Reference proteome</keyword>
<comment type="caution">
    <text evidence="2">The sequence shown here is derived from an EMBL/GenBank/DDBJ whole genome shotgun (WGS) entry which is preliminary data.</text>
</comment>
<dbReference type="AlphaFoldDB" id="A0A3N1PUB0"/>
<keyword evidence="1" id="KW-1133">Transmembrane helix</keyword>
<proteinExistence type="predicted"/>
<gene>
    <name evidence="2" type="ORF">EDC28_10126</name>
</gene>
<evidence type="ECO:0000313" key="3">
    <source>
        <dbReference type="Proteomes" id="UP000268033"/>
    </source>
</evidence>
<dbReference type="Proteomes" id="UP000268033">
    <property type="component" value="Unassembled WGS sequence"/>
</dbReference>
<accession>A0A3N1PUB0</accession>
<feature type="transmembrane region" description="Helical" evidence="1">
    <location>
        <begin position="41"/>
        <end position="60"/>
    </location>
</feature>
<dbReference type="OrthoDB" id="7064154at2"/>
<name>A0A3N1PUB0_9GAMM</name>
<dbReference type="EMBL" id="RJUL01000001">
    <property type="protein sequence ID" value="ROQ30340.1"/>
    <property type="molecule type" value="Genomic_DNA"/>
</dbReference>
<protein>
    <submittedName>
        <fullName evidence="2">Uncharacterized protein</fullName>
    </submittedName>
</protein>
<keyword evidence="1" id="KW-0812">Transmembrane</keyword>
<evidence type="ECO:0000313" key="2">
    <source>
        <dbReference type="EMBL" id="ROQ30340.1"/>
    </source>
</evidence>
<reference evidence="2 3" key="1">
    <citation type="submission" date="2018-11" db="EMBL/GenBank/DDBJ databases">
        <title>Genomic Encyclopedia of Type Strains, Phase IV (KMG-IV): sequencing the most valuable type-strain genomes for metagenomic binning, comparative biology and taxonomic classification.</title>
        <authorList>
            <person name="Goeker M."/>
        </authorList>
    </citation>
    <scope>NUCLEOTIDE SEQUENCE [LARGE SCALE GENOMIC DNA]</scope>
    <source>
        <strain evidence="2 3">DSM 21945</strain>
    </source>
</reference>